<proteinExistence type="predicted"/>
<evidence type="ECO:0000259" key="2">
    <source>
        <dbReference type="PROSITE" id="PS50943"/>
    </source>
</evidence>
<organism evidence="3 4">
    <name type="scientific">Streptomyces fagopyri</name>
    <dbReference type="NCBI Taxonomy" id="2662397"/>
    <lineage>
        <taxon>Bacteria</taxon>
        <taxon>Bacillati</taxon>
        <taxon>Actinomycetota</taxon>
        <taxon>Actinomycetes</taxon>
        <taxon>Kitasatosporales</taxon>
        <taxon>Streptomycetaceae</taxon>
        <taxon>Streptomyces</taxon>
    </lineage>
</organism>
<evidence type="ECO:0000313" key="4">
    <source>
        <dbReference type="Proteomes" id="UP000326179"/>
    </source>
</evidence>
<evidence type="ECO:0000313" key="3">
    <source>
        <dbReference type="EMBL" id="QFZ77919.1"/>
    </source>
</evidence>
<dbReference type="InterPro" id="IPR012349">
    <property type="entry name" value="Split_barrel_FMN-bd"/>
</dbReference>
<name>A0A5Q0LN32_9ACTN</name>
<dbReference type="KEGG" id="sfy:GFH48_35665"/>
<dbReference type="Gene3D" id="2.30.110.10">
    <property type="entry name" value="Electron Transport, Fmn-binding Protein, Chain A"/>
    <property type="match status" value="1"/>
</dbReference>
<feature type="region of interest" description="Disordered" evidence="1">
    <location>
        <begin position="1"/>
        <end position="21"/>
    </location>
</feature>
<dbReference type="Pfam" id="PF01381">
    <property type="entry name" value="HTH_3"/>
    <property type="match status" value="1"/>
</dbReference>
<accession>A0A5Q0LN32</accession>
<gene>
    <name evidence="3" type="ORF">GFH48_35665</name>
</gene>
<reference evidence="3 4" key="1">
    <citation type="submission" date="2019-10" db="EMBL/GenBank/DDBJ databases">
        <title>A novel species.</title>
        <authorList>
            <person name="Gao J."/>
        </authorList>
    </citation>
    <scope>NUCLEOTIDE SEQUENCE [LARGE SCALE GENOMIC DNA]</scope>
    <source>
        <strain evidence="3 4">QMT-28</strain>
    </source>
</reference>
<dbReference type="InterPro" id="IPR024747">
    <property type="entry name" value="Pyridox_Oxase-rel"/>
</dbReference>
<dbReference type="RefSeq" id="WP_153292099.1">
    <property type="nucleotide sequence ID" value="NZ_CP045643.1"/>
</dbReference>
<keyword evidence="4" id="KW-1185">Reference proteome</keyword>
<dbReference type="Pfam" id="PF12900">
    <property type="entry name" value="Pyridox_ox_2"/>
    <property type="match status" value="1"/>
</dbReference>
<sequence>MSQEIPSNTLSPAADSAQGDIGRRIAQRREELGLTREETAARAGTAPGYIKYIEDQPLAAPGIGVLIRLADVLGTSVTALRGGGADLPPGVGRAARHPELMVLDTEECRARLSTHGVGRLAVDTPSGPYIGPLNYSVVDGAVVCRTAPGSIPAAADGALVAFEVDHIDEALSQGWSVLVRGRARTVTDPAAVRRLEELAYSAPWVGGEGLVWLSIDTADISGRRIKVDG</sequence>
<feature type="domain" description="HTH cro/C1-type" evidence="2">
    <location>
        <begin position="25"/>
        <end position="80"/>
    </location>
</feature>
<dbReference type="InterPro" id="IPR010982">
    <property type="entry name" value="Lambda_DNA-bd_dom_sf"/>
</dbReference>
<dbReference type="PROSITE" id="PS50943">
    <property type="entry name" value="HTH_CROC1"/>
    <property type="match status" value="1"/>
</dbReference>
<dbReference type="GO" id="GO:0003677">
    <property type="term" value="F:DNA binding"/>
    <property type="evidence" value="ECO:0007669"/>
    <property type="project" value="InterPro"/>
</dbReference>
<dbReference type="AlphaFoldDB" id="A0A5Q0LN32"/>
<dbReference type="SUPFAM" id="SSF50475">
    <property type="entry name" value="FMN-binding split barrel"/>
    <property type="match status" value="1"/>
</dbReference>
<feature type="compositionally biased region" description="Polar residues" evidence="1">
    <location>
        <begin position="1"/>
        <end position="11"/>
    </location>
</feature>
<dbReference type="SUPFAM" id="SSF47413">
    <property type="entry name" value="lambda repressor-like DNA-binding domains"/>
    <property type="match status" value="1"/>
</dbReference>
<dbReference type="Gene3D" id="1.10.260.40">
    <property type="entry name" value="lambda repressor-like DNA-binding domains"/>
    <property type="match status" value="1"/>
</dbReference>
<dbReference type="CDD" id="cd00093">
    <property type="entry name" value="HTH_XRE"/>
    <property type="match status" value="1"/>
</dbReference>
<protein>
    <submittedName>
        <fullName evidence="3">Helix-turn-helix domain-containing protein</fullName>
    </submittedName>
</protein>
<dbReference type="InterPro" id="IPR001387">
    <property type="entry name" value="Cro/C1-type_HTH"/>
</dbReference>
<evidence type="ECO:0000256" key="1">
    <source>
        <dbReference type="SAM" id="MobiDB-lite"/>
    </source>
</evidence>
<dbReference type="SMART" id="SM00530">
    <property type="entry name" value="HTH_XRE"/>
    <property type="match status" value="1"/>
</dbReference>
<dbReference type="EMBL" id="CP045643">
    <property type="protein sequence ID" value="QFZ77919.1"/>
    <property type="molecule type" value="Genomic_DNA"/>
</dbReference>
<dbReference type="Proteomes" id="UP000326179">
    <property type="component" value="Chromosome"/>
</dbReference>